<dbReference type="Gene3D" id="3.40.630.30">
    <property type="match status" value="1"/>
</dbReference>
<name>A0A3E2TL57_9FIRM</name>
<keyword evidence="2" id="KW-0808">Transferase</keyword>
<sequence length="171" mass="20337">MNLKIKETDQNDLENIINLWANGKVMKFVGFPNGLYYTDKEIKNWYLRIKDNRPYTNHYSLFIDESYCGEAFYSINNAYKTAAMDIKILPMYHGRGIAYNSLIFAINKAFENGANKCWVDPNPSNKRAVNLYERIGFKKKNLPIWVKEYPDQVYYEIDKKDWNYLNERNNN</sequence>
<dbReference type="InterPro" id="IPR000182">
    <property type="entry name" value="GNAT_dom"/>
</dbReference>
<dbReference type="PROSITE" id="PS51186">
    <property type="entry name" value="GNAT"/>
    <property type="match status" value="1"/>
</dbReference>
<evidence type="ECO:0000313" key="3">
    <source>
        <dbReference type="Proteomes" id="UP000261011"/>
    </source>
</evidence>
<evidence type="ECO:0000259" key="1">
    <source>
        <dbReference type="PROSITE" id="PS51186"/>
    </source>
</evidence>
<reference evidence="2 3" key="1">
    <citation type="submission" date="2018-08" db="EMBL/GenBank/DDBJ databases">
        <title>A genome reference for cultivated species of the human gut microbiota.</title>
        <authorList>
            <person name="Zou Y."/>
            <person name="Xue W."/>
            <person name="Luo G."/>
        </authorList>
    </citation>
    <scope>NUCLEOTIDE SEQUENCE [LARGE SCALE GENOMIC DNA]</scope>
    <source>
        <strain evidence="2 3">OF01-3</strain>
    </source>
</reference>
<organism evidence="2 3">
    <name type="scientific">Anaerococcus nagyae</name>
    <dbReference type="NCBI Taxonomy" id="1755241"/>
    <lineage>
        <taxon>Bacteria</taxon>
        <taxon>Bacillati</taxon>
        <taxon>Bacillota</taxon>
        <taxon>Tissierellia</taxon>
        <taxon>Tissierellales</taxon>
        <taxon>Peptoniphilaceae</taxon>
        <taxon>Anaerococcus</taxon>
    </lineage>
</organism>
<gene>
    <name evidence="2" type="ORF">DXA39_03220</name>
</gene>
<dbReference type="SUPFAM" id="SSF55729">
    <property type="entry name" value="Acyl-CoA N-acyltransferases (Nat)"/>
    <property type="match status" value="1"/>
</dbReference>
<comment type="caution">
    <text evidence="2">The sequence shown here is derived from an EMBL/GenBank/DDBJ whole genome shotgun (WGS) entry which is preliminary data.</text>
</comment>
<dbReference type="GO" id="GO:0016747">
    <property type="term" value="F:acyltransferase activity, transferring groups other than amino-acyl groups"/>
    <property type="evidence" value="ECO:0007669"/>
    <property type="project" value="InterPro"/>
</dbReference>
<accession>A0A3E2TL57</accession>
<dbReference type="RefSeq" id="WP_117520936.1">
    <property type="nucleotide sequence ID" value="NZ_QVEU01000002.1"/>
</dbReference>
<dbReference type="AlphaFoldDB" id="A0A3E2TL57"/>
<dbReference type="Pfam" id="PF13302">
    <property type="entry name" value="Acetyltransf_3"/>
    <property type="match status" value="1"/>
</dbReference>
<dbReference type="Proteomes" id="UP000261011">
    <property type="component" value="Unassembled WGS sequence"/>
</dbReference>
<protein>
    <submittedName>
        <fullName evidence="2">N-acetyltransferase</fullName>
    </submittedName>
</protein>
<keyword evidence="3" id="KW-1185">Reference proteome</keyword>
<dbReference type="EMBL" id="QVEU01000002">
    <property type="protein sequence ID" value="RGB77244.1"/>
    <property type="molecule type" value="Genomic_DNA"/>
</dbReference>
<evidence type="ECO:0000313" key="2">
    <source>
        <dbReference type="EMBL" id="RGB77244.1"/>
    </source>
</evidence>
<feature type="domain" description="N-acetyltransferase" evidence="1">
    <location>
        <begin position="3"/>
        <end position="160"/>
    </location>
</feature>
<dbReference type="InterPro" id="IPR016181">
    <property type="entry name" value="Acyl_CoA_acyltransferase"/>
</dbReference>
<dbReference type="OrthoDB" id="9794566at2"/>
<proteinExistence type="predicted"/>